<dbReference type="PANTHER" id="PTHR24346">
    <property type="entry name" value="MAP/MICROTUBULE AFFINITY-REGULATING KINASE"/>
    <property type="match status" value="1"/>
</dbReference>
<dbReference type="InterPro" id="IPR008271">
    <property type="entry name" value="Ser/Thr_kinase_AS"/>
</dbReference>
<evidence type="ECO:0000256" key="8">
    <source>
        <dbReference type="ARBA" id="ARBA00022842"/>
    </source>
</evidence>
<gene>
    <name evidence="14" type="ORF">PR048_022510</name>
</gene>
<keyword evidence="5 11" id="KW-0547">Nucleotide-binding</keyword>
<keyword evidence="12" id="KW-0808">Transferase</keyword>
<keyword evidence="12" id="KW-0723">Serine/threonine-protein kinase</keyword>
<comment type="similarity">
    <text evidence="12">Belongs to the protein kinase superfamily.</text>
</comment>
<dbReference type="InterPro" id="IPR000719">
    <property type="entry name" value="Prot_kinase_dom"/>
</dbReference>
<dbReference type="CDD" id="cd14080">
    <property type="entry name" value="STKc_TSSK-like"/>
    <property type="match status" value="1"/>
</dbReference>
<dbReference type="PROSITE" id="PS00107">
    <property type="entry name" value="PROTEIN_KINASE_ATP"/>
    <property type="match status" value="1"/>
</dbReference>
<keyword evidence="15" id="KW-1185">Reference proteome</keyword>
<comment type="caution">
    <text evidence="14">The sequence shown here is derived from an EMBL/GenBank/DDBJ whole genome shotgun (WGS) entry which is preliminary data.</text>
</comment>
<proteinExistence type="inferred from homology"/>
<keyword evidence="9" id="KW-0832">Ubl conjugation</keyword>
<evidence type="ECO:0000256" key="2">
    <source>
        <dbReference type="ARBA" id="ARBA00022473"/>
    </source>
</evidence>
<dbReference type="PANTHER" id="PTHR24346:SF102">
    <property type="entry name" value="TESTIS-SPECIFIC SERINE_THREONINE-PROTEIN KINASE 1"/>
    <property type="match status" value="1"/>
</dbReference>
<dbReference type="Proteomes" id="UP001159363">
    <property type="component" value="Chromosome 7"/>
</dbReference>
<dbReference type="InterPro" id="IPR017441">
    <property type="entry name" value="Protein_kinase_ATP_BS"/>
</dbReference>
<evidence type="ECO:0000256" key="7">
    <source>
        <dbReference type="ARBA" id="ARBA00022840"/>
    </source>
</evidence>
<keyword evidence="4" id="KW-0479">Metal-binding</keyword>
<evidence type="ECO:0000256" key="4">
    <source>
        <dbReference type="ARBA" id="ARBA00022723"/>
    </source>
</evidence>
<keyword evidence="2" id="KW-0217">Developmental protein</keyword>
<evidence type="ECO:0000259" key="13">
    <source>
        <dbReference type="PROSITE" id="PS50011"/>
    </source>
</evidence>
<evidence type="ECO:0000256" key="11">
    <source>
        <dbReference type="PROSITE-ProRule" id="PRU10141"/>
    </source>
</evidence>
<dbReference type="InterPro" id="IPR011009">
    <property type="entry name" value="Kinase-like_dom_sf"/>
</dbReference>
<evidence type="ECO:0000256" key="3">
    <source>
        <dbReference type="ARBA" id="ARBA00022553"/>
    </source>
</evidence>
<keyword evidence="6" id="KW-0221">Differentiation</keyword>
<dbReference type="Pfam" id="PF00069">
    <property type="entry name" value="Pkinase"/>
    <property type="match status" value="1"/>
</dbReference>
<evidence type="ECO:0000256" key="5">
    <source>
        <dbReference type="ARBA" id="ARBA00022741"/>
    </source>
</evidence>
<dbReference type="PROSITE" id="PS50011">
    <property type="entry name" value="PROTEIN_KINASE_DOM"/>
    <property type="match status" value="1"/>
</dbReference>
<name>A0ABQ9H1B2_9NEOP</name>
<keyword evidence="10" id="KW-0744">Spermatogenesis</keyword>
<keyword evidence="7 11" id="KW-0067">ATP-binding</keyword>
<accession>A0ABQ9H1B2</accession>
<dbReference type="PROSITE" id="PS00108">
    <property type="entry name" value="PROTEIN_KINASE_ST"/>
    <property type="match status" value="1"/>
</dbReference>
<dbReference type="EMBL" id="JARBHB010000008">
    <property type="protein sequence ID" value="KAJ8878047.1"/>
    <property type="molecule type" value="Genomic_DNA"/>
</dbReference>
<feature type="binding site" evidence="11">
    <location>
        <position position="51"/>
    </location>
    <ligand>
        <name>ATP</name>
        <dbReference type="ChEBI" id="CHEBI:30616"/>
    </ligand>
</feature>
<organism evidence="14 15">
    <name type="scientific">Dryococelus australis</name>
    <dbReference type="NCBI Taxonomy" id="614101"/>
    <lineage>
        <taxon>Eukaryota</taxon>
        <taxon>Metazoa</taxon>
        <taxon>Ecdysozoa</taxon>
        <taxon>Arthropoda</taxon>
        <taxon>Hexapoda</taxon>
        <taxon>Insecta</taxon>
        <taxon>Pterygota</taxon>
        <taxon>Neoptera</taxon>
        <taxon>Polyneoptera</taxon>
        <taxon>Phasmatodea</taxon>
        <taxon>Verophasmatodea</taxon>
        <taxon>Anareolatae</taxon>
        <taxon>Phasmatidae</taxon>
        <taxon>Eurycanthinae</taxon>
        <taxon>Dryococelus</taxon>
    </lineage>
</organism>
<protein>
    <recommendedName>
        <fullName evidence="13">Protein kinase domain-containing protein</fullName>
    </recommendedName>
</protein>
<dbReference type="SMART" id="SM00220">
    <property type="entry name" value="S_TKc"/>
    <property type="match status" value="1"/>
</dbReference>
<evidence type="ECO:0000313" key="15">
    <source>
        <dbReference type="Proteomes" id="UP001159363"/>
    </source>
</evidence>
<feature type="domain" description="Protein kinase" evidence="13">
    <location>
        <begin position="20"/>
        <end position="282"/>
    </location>
</feature>
<sequence length="330" mass="37241">MATADTPRPSDIISMEQRGYHIKEKIGSGSYATVYRAEYVTSSKTTSLACKIIDKKKAPKDFLEKFFPRELDILRKLEHPYIIPVHSILQRESRVFIFMTFAAGGDLLGYIRSHGPVPEPRSRKWFRQILEGLCYLHGQNIAHRDLKCENILLSAHDNIKIADFGFARHCVDSSGRRTLSRTFCGSAAYAAPELLSGTSYNPKLADVWSTGVILYIMLNASMPFDDSNLRRMLRDQLTRNWSFRSKVKNSVSQDARMVVGNILEPDVTRRPTVDRVLSYEWVSVRSRDAAETALSLPIRSVSSNVRPCAEMPSMLEKDASVEDKAGCSKI</sequence>
<evidence type="ECO:0000256" key="1">
    <source>
        <dbReference type="ARBA" id="ARBA00001946"/>
    </source>
</evidence>
<evidence type="ECO:0000256" key="9">
    <source>
        <dbReference type="ARBA" id="ARBA00022843"/>
    </source>
</evidence>
<evidence type="ECO:0000256" key="10">
    <source>
        <dbReference type="ARBA" id="ARBA00022871"/>
    </source>
</evidence>
<keyword evidence="3" id="KW-0597">Phosphoprotein</keyword>
<reference evidence="14 15" key="1">
    <citation type="submission" date="2023-02" db="EMBL/GenBank/DDBJ databases">
        <title>LHISI_Scaffold_Assembly.</title>
        <authorList>
            <person name="Stuart O.P."/>
            <person name="Cleave R."/>
            <person name="Magrath M.J.L."/>
            <person name="Mikheyev A.S."/>
        </authorList>
    </citation>
    <scope>NUCLEOTIDE SEQUENCE [LARGE SCALE GENOMIC DNA]</scope>
    <source>
        <strain evidence="14">Daus_M_001</strain>
        <tissue evidence="14">Leg muscle</tissue>
    </source>
</reference>
<comment type="cofactor">
    <cofactor evidence="1">
        <name>Mg(2+)</name>
        <dbReference type="ChEBI" id="CHEBI:18420"/>
    </cofactor>
</comment>
<keyword evidence="12" id="KW-0418">Kinase</keyword>
<dbReference type="PIRSF" id="PIRSF000654">
    <property type="entry name" value="Integrin-linked_kinase"/>
    <property type="match status" value="1"/>
</dbReference>
<keyword evidence="8" id="KW-0460">Magnesium</keyword>
<dbReference type="Gene3D" id="1.10.510.10">
    <property type="entry name" value="Transferase(Phosphotransferase) domain 1"/>
    <property type="match status" value="1"/>
</dbReference>
<evidence type="ECO:0000256" key="12">
    <source>
        <dbReference type="RuleBase" id="RU000304"/>
    </source>
</evidence>
<evidence type="ECO:0000313" key="14">
    <source>
        <dbReference type="EMBL" id="KAJ8878047.1"/>
    </source>
</evidence>
<dbReference type="SUPFAM" id="SSF56112">
    <property type="entry name" value="Protein kinase-like (PK-like)"/>
    <property type="match status" value="1"/>
</dbReference>
<evidence type="ECO:0000256" key="6">
    <source>
        <dbReference type="ARBA" id="ARBA00022782"/>
    </source>
</evidence>